<dbReference type="Proteomes" id="UP000295252">
    <property type="component" value="Chromosome IV"/>
</dbReference>
<keyword evidence="1" id="KW-0378">Hydrolase</keyword>
<name>A0A068UJL1_COFCA</name>
<dbReference type="Gene3D" id="3.40.140.10">
    <property type="entry name" value="Cytidine Deaminase, domain 2"/>
    <property type="match status" value="1"/>
</dbReference>
<dbReference type="GO" id="GO:0002100">
    <property type="term" value="P:tRNA wobble adenosine to inosine editing"/>
    <property type="evidence" value="ECO:0007669"/>
    <property type="project" value="TreeGrafter"/>
</dbReference>
<evidence type="ECO:0000313" key="4">
    <source>
        <dbReference type="Proteomes" id="UP000295252"/>
    </source>
</evidence>
<dbReference type="Pfam" id="PF00383">
    <property type="entry name" value="dCMP_cyt_deam_1"/>
    <property type="match status" value="1"/>
</dbReference>
<evidence type="ECO:0000313" key="3">
    <source>
        <dbReference type="EMBL" id="CDP07808.1"/>
    </source>
</evidence>
<dbReference type="GO" id="GO:0052717">
    <property type="term" value="F:tRNA-specific adenosine-34 deaminase activity"/>
    <property type="evidence" value="ECO:0007669"/>
    <property type="project" value="TreeGrafter"/>
</dbReference>
<gene>
    <name evidence="3" type="ORF">GSCOC_T00025198001</name>
</gene>
<dbReference type="InterPro" id="IPR002125">
    <property type="entry name" value="CMP_dCMP_dom"/>
</dbReference>
<dbReference type="PANTHER" id="PTHR11079:SF149">
    <property type="entry name" value="TRNA-SPECIFIC ADENOSINE DEAMINASE 2"/>
    <property type="match status" value="1"/>
</dbReference>
<evidence type="ECO:0000259" key="2">
    <source>
        <dbReference type="PROSITE" id="PS51747"/>
    </source>
</evidence>
<dbReference type="EMBL" id="HG739111">
    <property type="protein sequence ID" value="CDP07808.1"/>
    <property type="molecule type" value="Genomic_DNA"/>
</dbReference>
<dbReference type="OrthoDB" id="659at2759"/>
<dbReference type="AlphaFoldDB" id="A0A068UJL1"/>
<feature type="domain" description="CMP/dCMP-type deaminase" evidence="2">
    <location>
        <begin position="1"/>
        <end position="112"/>
    </location>
</feature>
<dbReference type="PhylomeDB" id="A0A068UJL1"/>
<dbReference type="PROSITE" id="PS51747">
    <property type="entry name" value="CYT_DCMP_DEAMINASES_2"/>
    <property type="match status" value="1"/>
</dbReference>
<reference evidence="4" key="1">
    <citation type="journal article" date="2014" name="Science">
        <title>The coffee genome provides insight into the convergent evolution of caffeine biosynthesis.</title>
        <authorList>
            <person name="Denoeud F."/>
            <person name="Carretero-Paulet L."/>
            <person name="Dereeper A."/>
            <person name="Droc G."/>
            <person name="Guyot R."/>
            <person name="Pietrella M."/>
            <person name="Zheng C."/>
            <person name="Alberti A."/>
            <person name="Anthony F."/>
            <person name="Aprea G."/>
            <person name="Aury J.M."/>
            <person name="Bento P."/>
            <person name="Bernard M."/>
            <person name="Bocs S."/>
            <person name="Campa C."/>
            <person name="Cenci A."/>
            <person name="Combes M.C."/>
            <person name="Crouzillat D."/>
            <person name="Da Silva C."/>
            <person name="Daddiego L."/>
            <person name="De Bellis F."/>
            <person name="Dussert S."/>
            <person name="Garsmeur O."/>
            <person name="Gayraud T."/>
            <person name="Guignon V."/>
            <person name="Jahn K."/>
            <person name="Jamilloux V."/>
            <person name="Joet T."/>
            <person name="Labadie K."/>
            <person name="Lan T."/>
            <person name="Leclercq J."/>
            <person name="Lepelley M."/>
            <person name="Leroy T."/>
            <person name="Li L.T."/>
            <person name="Librado P."/>
            <person name="Lopez L."/>
            <person name="Munoz A."/>
            <person name="Noel B."/>
            <person name="Pallavicini A."/>
            <person name="Perrotta G."/>
            <person name="Poncet V."/>
            <person name="Pot D."/>
            <person name="Priyono X."/>
            <person name="Rigoreau M."/>
            <person name="Rouard M."/>
            <person name="Rozas J."/>
            <person name="Tranchant-Dubreuil C."/>
            <person name="VanBuren R."/>
            <person name="Zhang Q."/>
            <person name="Andrade A.C."/>
            <person name="Argout X."/>
            <person name="Bertrand B."/>
            <person name="de Kochko A."/>
            <person name="Graziosi G."/>
            <person name="Henry R.J."/>
            <person name="Jayarama X."/>
            <person name="Ming R."/>
            <person name="Nagai C."/>
            <person name="Rounsley S."/>
            <person name="Sankoff D."/>
            <person name="Giuliano G."/>
            <person name="Albert V.A."/>
            <person name="Wincker P."/>
            <person name="Lashermes P."/>
        </authorList>
    </citation>
    <scope>NUCLEOTIDE SEQUENCE [LARGE SCALE GENOMIC DNA]</scope>
    <source>
        <strain evidence="4">cv. DH200-94</strain>
    </source>
</reference>
<dbReference type="InterPro" id="IPR016193">
    <property type="entry name" value="Cytidine_deaminase-like"/>
</dbReference>
<organism evidence="3 4">
    <name type="scientific">Coffea canephora</name>
    <name type="common">Robusta coffee</name>
    <dbReference type="NCBI Taxonomy" id="49390"/>
    <lineage>
        <taxon>Eukaryota</taxon>
        <taxon>Viridiplantae</taxon>
        <taxon>Streptophyta</taxon>
        <taxon>Embryophyta</taxon>
        <taxon>Tracheophyta</taxon>
        <taxon>Spermatophyta</taxon>
        <taxon>Magnoliopsida</taxon>
        <taxon>eudicotyledons</taxon>
        <taxon>Gunneridae</taxon>
        <taxon>Pentapetalae</taxon>
        <taxon>asterids</taxon>
        <taxon>lamiids</taxon>
        <taxon>Gentianales</taxon>
        <taxon>Rubiaceae</taxon>
        <taxon>Ixoroideae</taxon>
        <taxon>Gardenieae complex</taxon>
        <taxon>Bertiereae - Coffeeae clade</taxon>
        <taxon>Coffeeae</taxon>
        <taxon>Coffea</taxon>
    </lineage>
</organism>
<protein>
    <recommendedName>
        <fullName evidence="2">CMP/dCMP-type deaminase domain-containing protein</fullName>
    </recommendedName>
</protein>
<dbReference type="STRING" id="49390.A0A068UJL1"/>
<dbReference type="InParanoid" id="A0A068UJL1"/>
<dbReference type="Gramene" id="CDP07808">
    <property type="protein sequence ID" value="CDP07808"/>
    <property type="gene ID" value="GSCOC_T00025198001"/>
</dbReference>
<accession>A0A068UJL1</accession>
<dbReference type="PANTHER" id="PTHR11079">
    <property type="entry name" value="CYTOSINE DEAMINASE FAMILY MEMBER"/>
    <property type="match status" value="1"/>
</dbReference>
<dbReference type="SUPFAM" id="SSF53927">
    <property type="entry name" value="Cytidine deaminase-like"/>
    <property type="match status" value="1"/>
</dbReference>
<evidence type="ECO:0000256" key="1">
    <source>
        <dbReference type="ARBA" id="ARBA00022801"/>
    </source>
</evidence>
<keyword evidence="4" id="KW-1185">Reference proteome</keyword>
<proteinExistence type="predicted"/>
<sequence length="152" mass="17560">MKFAFHQAKLALDSLEVPVGCVIVDEGNNIIACGRNRTTESRNVMRHAKMEAIDVLLDYTRRERFVKLIKLILSFVLEITRTDRSTNLTVKSNRMISRLNFIHFMADRIIWSHPLCHMRAVHYVCCSLIIAWYKTSGNPNAPRPHRPPSQLT</sequence>